<gene>
    <name evidence="2" type="ORF">NCTC9419_02401</name>
</gene>
<dbReference type="Proteomes" id="UP000271603">
    <property type="component" value="Chromosome"/>
</dbReference>
<dbReference type="AlphaFoldDB" id="A0A447QLE6"/>
<keyword evidence="1" id="KW-1133">Transmembrane helix</keyword>
<evidence type="ECO:0000313" key="3">
    <source>
        <dbReference type="Proteomes" id="UP000271603"/>
    </source>
</evidence>
<accession>A0A447QLE6</accession>
<dbReference type="RefSeq" id="WP_128144014.1">
    <property type="nucleotide sequence ID" value="NZ_JARDAM020000011.1"/>
</dbReference>
<evidence type="ECO:0000256" key="1">
    <source>
        <dbReference type="SAM" id="Phobius"/>
    </source>
</evidence>
<proteinExistence type="predicted"/>
<organism evidence="2 3">
    <name type="scientific">Serratia rubidaea</name>
    <name type="common">Serratia marinorubra</name>
    <dbReference type="NCBI Taxonomy" id="61652"/>
    <lineage>
        <taxon>Bacteria</taxon>
        <taxon>Pseudomonadati</taxon>
        <taxon>Pseudomonadota</taxon>
        <taxon>Gammaproteobacteria</taxon>
        <taxon>Enterobacterales</taxon>
        <taxon>Yersiniaceae</taxon>
        <taxon>Serratia</taxon>
    </lineage>
</organism>
<reference evidence="2 3" key="1">
    <citation type="submission" date="2018-12" db="EMBL/GenBank/DDBJ databases">
        <authorList>
            <consortium name="Pathogen Informatics"/>
        </authorList>
    </citation>
    <scope>NUCLEOTIDE SEQUENCE [LARGE SCALE GENOMIC DNA]</scope>
    <source>
        <strain evidence="2 3">NCTC9419</strain>
    </source>
</reference>
<evidence type="ECO:0008006" key="4">
    <source>
        <dbReference type="Google" id="ProtNLM"/>
    </source>
</evidence>
<evidence type="ECO:0000313" key="2">
    <source>
        <dbReference type="EMBL" id="VEA70885.1"/>
    </source>
</evidence>
<protein>
    <recommendedName>
        <fullName evidence="4">DUF3592 domain-containing protein</fullName>
    </recommendedName>
</protein>
<keyword evidence="1" id="KW-0472">Membrane</keyword>
<feature type="transmembrane region" description="Helical" evidence="1">
    <location>
        <begin position="6"/>
        <end position="27"/>
    </location>
</feature>
<name>A0A447QLE6_SERRU</name>
<sequence length="131" mass="14810">MSFISQYSGLIIMAALALTFLMIFGTLRGLKGQGDDLTKIKHWLSKDRWKGEIKEALLVSWRQTNATNNLDYYFVFTFEMNIDGENKQYSAASVVRVSEVPKLKPGLPIIIKYDGVPPEKIAVMSVDYKGE</sequence>
<keyword evidence="1" id="KW-0812">Transmembrane</keyword>
<dbReference type="EMBL" id="LR134155">
    <property type="protein sequence ID" value="VEA70885.1"/>
    <property type="molecule type" value="Genomic_DNA"/>
</dbReference>